<dbReference type="KEGG" id="sata:C5746_04190"/>
<name>A0A2Z5J8P0_STRAR</name>
<accession>A0A2Z5J8P0</accession>
<organism evidence="7 8">
    <name type="scientific">Streptomyces atratus</name>
    <dbReference type="NCBI Taxonomy" id="1893"/>
    <lineage>
        <taxon>Bacteria</taxon>
        <taxon>Bacillati</taxon>
        <taxon>Actinomycetota</taxon>
        <taxon>Actinomycetes</taxon>
        <taxon>Kitasatosporales</taxon>
        <taxon>Streptomycetaceae</taxon>
        <taxon>Streptomyces</taxon>
    </lineage>
</organism>
<feature type="domain" description="TauD/TfdA-like" evidence="6">
    <location>
        <begin position="22"/>
        <end position="316"/>
    </location>
</feature>
<protein>
    <recommendedName>
        <fullName evidence="6">TauD/TfdA-like domain-containing protein</fullName>
    </recommendedName>
</protein>
<dbReference type="Gene3D" id="3.60.130.10">
    <property type="entry name" value="Clavaminate synthase-like"/>
    <property type="match status" value="1"/>
</dbReference>
<evidence type="ECO:0000313" key="7">
    <source>
        <dbReference type="EMBL" id="AXE76285.1"/>
    </source>
</evidence>
<keyword evidence="4" id="KW-0045">Antibiotic biosynthesis</keyword>
<reference evidence="7 8" key="1">
    <citation type="journal article" date="2018" name="Front. Microbiol.">
        <title>Genome Sequencing of Streptomyces atratus SCSIOZH16 and Activation Production of Nocardamine via Metabolic Engineering.</title>
        <authorList>
            <person name="Li Y."/>
            <person name="Zhang C."/>
            <person name="Liu C."/>
            <person name="Ju J."/>
            <person name="Ma J."/>
        </authorList>
    </citation>
    <scope>NUCLEOTIDE SEQUENCE [LARGE SCALE GENOMIC DNA]</scope>
    <source>
        <strain evidence="7 8">SCSIO_ZH16</strain>
    </source>
</reference>
<dbReference type="PANTHER" id="PTHR10696:SF56">
    <property type="entry name" value="TAUD_TFDA-LIKE DOMAIN-CONTAINING PROTEIN"/>
    <property type="match status" value="1"/>
</dbReference>
<feature type="region of interest" description="Disordered" evidence="5">
    <location>
        <begin position="1"/>
        <end position="23"/>
    </location>
</feature>
<comment type="cofactor">
    <cofactor evidence="1">
        <name>Fe(2+)</name>
        <dbReference type="ChEBI" id="CHEBI:29033"/>
    </cofactor>
</comment>
<dbReference type="Proteomes" id="UP000252698">
    <property type="component" value="Chromosome"/>
</dbReference>
<dbReference type="EMBL" id="CP027306">
    <property type="protein sequence ID" value="AXE76285.1"/>
    <property type="molecule type" value="Genomic_DNA"/>
</dbReference>
<evidence type="ECO:0000259" key="6">
    <source>
        <dbReference type="Pfam" id="PF02668"/>
    </source>
</evidence>
<evidence type="ECO:0000256" key="3">
    <source>
        <dbReference type="ARBA" id="ARBA00023004"/>
    </source>
</evidence>
<dbReference type="RefSeq" id="WP_114242949.1">
    <property type="nucleotide sequence ID" value="NZ_BMRN01000009.1"/>
</dbReference>
<dbReference type="InterPro" id="IPR042098">
    <property type="entry name" value="TauD-like_sf"/>
</dbReference>
<evidence type="ECO:0000313" key="8">
    <source>
        <dbReference type="Proteomes" id="UP000252698"/>
    </source>
</evidence>
<evidence type="ECO:0000256" key="4">
    <source>
        <dbReference type="ARBA" id="ARBA00023194"/>
    </source>
</evidence>
<evidence type="ECO:0000256" key="2">
    <source>
        <dbReference type="ARBA" id="ARBA00023002"/>
    </source>
</evidence>
<evidence type="ECO:0000256" key="5">
    <source>
        <dbReference type="SAM" id="MobiDB-lite"/>
    </source>
</evidence>
<dbReference type="SUPFAM" id="SSF51197">
    <property type="entry name" value="Clavaminate synthase-like"/>
    <property type="match status" value="1"/>
</dbReference>
<dbReference type="GO" id="GO:0017000">
    <property type="term" value="P:antibiotic biosynthetic process"/>
    <property type="evidence" value="ECO:0007669"/>
    <property type="project" value="UniProtKB-KW"/>
</dbReference>
<dbReference type="GeneID" id="95517745"/>
<evidence type="ECO:0000256" key="1">
    <source>
        <dbReference type="ARBA" id="ARBA00001954"/>
    </source>
</evidence>
<proteinExistence type="predicted"/>
<keyword evidence="2" id="KW-0560">Oxidoreductase</keyword>
<dbReference type="InterPro" id="IPR050411">
    <property type="entry name" value="AlphaKG_dependent_hydroxylases"/>
</dbReference>
<dbReference type="Pfam" id="PF02668">
    <property type="entry name" value="TauD"/>
    <property type="match status" value="1"/>
</dbReference>
<gene>
    <name evidence="7" type="ORF">C5746_04190</name>
</gene>
<dbReference type="GO" id="GO:0016491">
    <property type="term" value="F:oxidoreductase activity"/>
    <property type="evidence" value="ECO:0007669"/>
    <property type="project" value="UniProtKB-KW"/>
</dbReference>
<dbReference type="AlphaFoldDB" id="A0A2Z5J8P0"/>
<dbReference type="PANTHER" id="PTHR10696">
    <property type="entry name" value="GAMMA-BUTYROBETAINE HYDROXYLASE-RELATED"/>
    <property type="match status" value="1"/>
</dbReference>
<keyword evidence="3" id="KW-0408">Iron</keyword>
<sequence>MSFMSTASLVDVEPEPGKPPLLRAEANGDAPSWAVEHRDALRALVAEHGSVLVRGLGLRDAAETGAVFSKLATGLMTEKEVFAPRRTYSEGVYSSSPWPPNQPMCMHHELSYTLEFPSLMMFACLSAPTDGGATAVADSPTVLDALPAELTERFEREGWLLDRSYNEEIGASIAEAFGTDDRGAVESYCRANAITFEWQPDGGLRTRQRRSAVVRHPVTGRRCWFNQIAFLNEWTMAPEVREYLVDVYGPDGLPFNTRFGNGDPIGEDVVQLLNSVYEANTAREPWQSGDLMLVDNIRTAHSRESFEGPREVLVAMADPVHLADCSPTVEVTAR</sequence>
<dbReference type="InterPro" id="IPR003819">
    <property type="entry name" value="TauD/TfdA-like"/>
</dbReference>